<organism evidence="2 3">
    <name type="scientific">Bacillus gobiensis</name>
    <dbReference type="NCBI Taxonomy" id="1441095"/>
    <lineage>
        <taxon>Bacteria</taxon>
        <taxon>Bacillati</taxon>
        <taxon>Bacillota</taxon>
        <taxon>Bacilli</taxon>
        <taxon>Bacillales</taxon>
        <taxon>Bacillaceae</taxon>
        <taxon>Bacillus</taxon>
    </lineage>
</organism>
<dbReference type="RefSeq" id="WP_053603970.1">
    <property type="nucleotide sequence ID" value="NZ_CP012600.1"/>
</dbReference>
<dbReference type="PANTHER" id="PTHR46438">
    <property type="entry name" value="ALPHA/BETA-HYDROLASES SUPERFAMILY PROTEIN"/>
    <property type="match status" value="1"/>
</dbReference>
<evidence type="ECO:0000313" key="3">
    <source>
        <dbReference type="Proteomes" id="UP000067625"/>
    </source>
</evidence>
<dbReference type="Proteomes" id="UP000067625">
    <property type="component" value="Chromosome"/>
</dbReference>
<reference evidence="2 3" key="2">
    <citation type="journal article" date="2016" name="Int. J. Syst. Evol. Microbiol.">
        <title>Bacillus gobiensis sp. nov., isolated from a soil sample.</title>
        <authorList>
            <person name="Liu B."/>
            <person name="Liu G.H."/>
            <person name="Cetin S."/>
            <person name="Schumann P."/>
            <person name="Pan Z.Z."/>
            <person name="Chen Q.Q."/>
        </authorList>
    </citation>
    <scope>NUCLEOTIDE SEQUENCE [LARGE SCALE GENOMIC DNA]</scope>
    <source>
        <strain evidence="2 3">FJAT-4402</strain>
    </source>
</reference>
<evidence type="ECO:0000259" key="1">
    <source>
        <dbReference type="Pfam" id="PF00561"/>
    </source>
</evidence>
<accession>A0A0M3R9X5</accession>
<proteinExistence type="predicted"/>
<gene>
    <name evidence="2" type="ORF">AM592_11800</name>
</gene>
<dbReference type="PRINTS" id="PR00412">
    <property type="entry name" value="EPOXHYDRLASE"/>
</dbReference>
<reference evidence="3" key="1">
    <citation type="submission" date="2015-08" db="EMBL/GenBank/DDBJ databases">
        <title>Genome sequencing project for genomic taxonomy and phylogenomics of Bacillus-like bacteria.</title>
        <authorList>
            <person name="Liu B."/>
            <person name="Wang J."/>
            <person name="Zhu Y."/>
            <person name="Liu G."/>
            <person name="Chen Q."/>
            <person name="Chen Z."/>
            <person name="Lan J."/>
            <person name="Che J."/>
            <person name="Ge C."/>
            <person name="Shi H."/>
            <person name="Pan Z."/>
            <person name="Liu X."/>
        </authorList>
    </citation>
    <scope>NUCLEOTIDE SEQUENCE [LARGE SCALE GENOMIC DNA]</scope>
    <source>
        <strain evidence="3">FJAT-4402</strain>
    </source>
</reference>
<dbReference type="PATRIC" id="fig|1441095.3.peg.2584"/>
<dbReference type="Pfam" id="PF00561">
    <property type="entry name" value="Abhydrolase_1"/>
    <property type="match status" value="1"/>
</dbReference>
<dbReference type="AlphaFoldDB" id="A0A0M3R9X5"/>
<dbReference type="PANTHER" id="PTHR46438:SF11">
    <property type="entry name" value="LIPASE-RELATED"/>
    <property type="match status" value="1"/>
</dbReference>
<protein>
    <submittedName>
        <fullName evidence="2">Hydrolase</fullName>
    </submittedName>
</protein>
<dbReference type="GO" id="GO:0016787">
    <property type="term" value="F:hydrolase activity"/>
    <property type="evidence" value="ECO:0007669"/>
    <property type="project" value="UniProtKB-KW"/>
</dbReference>
<dbReference type="InterPro" id="IPR029058">
    <property type="entry name" value="AB_hydrolase_fold"/>
</dbReference>
<evidence type="ECO:0000313" key="2">
    <source>
        <dbReference type="EMBL" id="ALC82186.1"/>
    </source>
</evidence>
<dbReference type="EMBL" id="CP012600">
    <property type="protein sequence ID" value="ALC82186.1"/>
    <property type="molecule type" value="Genomic_DNA"/>
</dbReference>
<keyword evidence="3" id="KW-1185">Reference proteome</keyword>
<dbReference type="STRING" id="1441095.AM592_11800"/>
<dbReference type="InterPro" id="IPR000073">
    <property type="entry name" value="AB_hydrolase_1"/>
</dbReference>
<dbReference type="PRINTS" id="PR00111">
    <property type="entry name" value="ABHYDROLASE"/>
</dbReference>
<dbReference type="Gene3D" id="3.40.50.1820">
    <property type="entry name" value="alpha/beta hydrolase"/>
    <property type="match status" value="1"/>
</dbReference>
<keyword evidence="2" id="KW-0378">Hydrolase</keyword>
<dbReference type="OrthoDB" id="9797695at2"/>
<feature type="domain" description="AB hydrolase-1" evidence="1">
    <location>
        <begin position="30"/>
        <end position="261"/>
    </location>
</feature>
<sequence length="274" mass="31549">MQTLNCTHIKTIKGVNIYYEHYENAGKQSLVLIHGFLSSTFSFRRLIPLLKKDFNLIAVDLPPFGRSEKSKKFIYSYKNMAELVLELIQLMNIKNPILVGHSMGGQISLYAAKQRPDLIKKVVLLCSSGYLKKSHPSLIFGTHVPYFYLYIKRWISKQGVLKNLSNVVHDRSLIDQEMIEGYMKPFLDDQIFIAMTRLIRHREGDLSTTDLKSIETPSLLIWGEEDKVVPIQIGQRLHGDLQDSRFYSLKKTGHLVPEENPNYVSEKIANFCMI</sequence>
<dbReference type="InterPro" id="IPR000639">
    <property type="entry name" value="Epox_hydrolase-like"/>
</dbReference>
<name>A0A0M3R9X5_9BACI</name>
<dbReference type="SUPFAM" id="SSF53474">
    <property type="entry name" value="alpha/beta-Hydrolases"/>
    <property type="match status" value="1"/>
</dbReference>